<name>A0A0F6HEJ2_LEPIR</name>
<protein>
    <submittedName>
        <fullName evidence="1">Uncharacterized protein</fullName>
    </submittedName>
</protein>
<sequence length="74" mass="8078">MKTPVLGAKAESKKFHGVCNETPSSGAGGFHLNQGCLRENLVQGKSCFLKLRFCIFIETFQTKTLSLLNNTSSI</sequence>
<accession>A0A0F6HEJ2</accession>
<proteinExistence type="predicted"/>
<reference evidence="1 2" key="1">
    <citation type="submission" date="2012-09" db="EMBL/GenBank/DDBJ databases">
        <authorList>
            <person name="Harkins D.M."/>
            <person name="Durkin A.S."/>
            <person name="Brinkac L.M."/>
            <person name="Selengut J.D."/>
            <person name="Sanka R."/>
            <person name="DePew J."/>
            <person name="Purushe J."/>
            <person name="Chanthongthip A."/>
            <person name="Lattana O."/>
            <person name="Phetsouvanh R."/>
            <person name="Newton P.N."/>
            <person name="Vinetz J.M."/>
            <person name="Sutton G.G."/>
            <person name="Nelson W.C."/>
            <person name="Fouts D.E."/>
        </authorList>
    </citation>
    <scope>NUCLEOTIDE SEQUENCE [LARGE SCALE GENOMIC DNA]</scope>
    <source>
        <strain evidence="1 2">UI 12621</strain>
    </source>
</reference>
<comment type="caution">
    <text evidence="1">The sequence shown here is derived from an EMBL/GenBank/DDBJ whole genome shotgun (WGS) entry which is preliminary data.</text>
</comment>
<gene>
    <name evidence="1" type="ORF">LEP1GSC104_1197</name>
</gene>
<dbReference type="AlphaFoldDB" id="A0A0F6HEJ2"/>
<dbReference type="RefSeq" id="WP_000856888.1">
    <property type="nucleotide sequence ID" value="NZ_AHNQ02000009.1"/>
</dbReference>
<dbReference type="EMBL" id="AHNQ02000009">
    <property type="protein sequence ID" value="EKO26771.1"/>
    <property type="molecule type" value="Genomic_DNA"/>
</dbReference>
<dbReference type="Proteomes" id="UP000006324">
    <property type="component" value="Unassembled WGS sequence"/>
</dbReference>
<evidence type="ECO:0000313" key="1">
    <source>
        <dbReference type="EMBL" id="EKO26771.1"/>
    </source>
</evidence>
<organism evidence="1 2">
    <name type="scientific">Leptospira interrogans str. UI 12621</name>
    <dbReference type="NCBI Taxonomy" id="1049937"/>
    <lineage>
        <taxon>Bacteria</taxon>
        <taxon>Pseudomonadati</taxon>
        <taxon>Spirochaetota</taxon>
        <taxon>Spirochaetia</taxon>
        <taxon>Leptospirales</taxon>
        <taxon>Leptospiraceae</taxon>
        <taxon>Leptospira</taxon>
    </lineage>
</organism>
<evidence type="ECO:0000313" key="2">
    <source>
        <dbReference type="Proteomes" id="UP000006324"/>
    </source>
</evidence>